<dbReference type="PANTHER" id="PTHR21301">
    <property type="entry name" value="REVERSE TRANSCRIPTASE"/>
    <property type="match status" value="1"/>
</dbReference>
<dbReference type="EMBL" id="CAUEEQ010017615">
    <property type="protein sequence ID" value="CAJ0940588.1"/>
    <property type="molecule type" value="Genomic_DNA"/>
</dbReference>
<sequence>MEAEKYGPALYSVEITIGSESDIRETRTGSGIFLGQRRHQQKKKRTHRSQRSKRYRLLQSDPLPGISPLVINISSWTLSIAEHDLLQKGLSFCPSFKFSTFDMDMDLHRFYRRLRLLVHFESSNQSPMLLSTTSEPLLSTHSLGLCTKSTFRPPRGSYAVETFISFIDQAFSKLRQEMESGRLHHSPNLSPLDFQALQSLCSDRDIIIKPADKKAGQFTVSVKLTSDPTSTIRNLIRDVLNIYRDRGVIDNKTQDFLTKTNPICPVFYILPKVHKNLEHPPADPLSHLQSDFLHEIQQLGIIPRDSLLVSLDVKDLYISIPHSQGILCVRHLLTNANIDSNVIAPPYAYSYTARFEEEIVYPDPLFQSHCLIWKRYIDDTGSAETLDHFFQNLNESWSDLTFTITSSTQQVSFLDTMVIKDEFGVLSTDLYTAYPNIPEFRKQFLPCYKCAPNIRDSLIRADIGPKNRSTTQRFLQKPKTGTNPCLRCNQCSNILKGDTFHHPHSEKKYKIKDFSTCDTTFVIYLIKCPCSLLYIGETTQPIKGCISKEKSTIRYKNMLLPIPQHFISQGHNIAQLKFQVIEHVPIPRRGGDCIHSLKRREA</sequence>
<dbReference type="PANTHER" id="PTHR21301:SF12">
    <property type="match status" value="1"/>
</dbReference>
<proteinExistence type="predicted"/>
<keyword evidence="2" id="KW-1185">Reference proteome</keyword>
<evidence type="ECO:0000313" key="1">
    <source>
        <dbReference type="EMBL" id="CAJ0940588.1"/>
    </source>
</evidence>
<protein>
    <recommendedName>
        <fullName evidence="3">Reverse transcriptase domain-containing protein</fullName>
    </recommendedName>
</protein>
<dbReference type="Proteomes" id="UP001176940">
    <property type="component" value="Unassembled WGS sequence"/>
</dbReference>
<gene>
    <name evidence="1" type="ORF">RIMI_LOCUS8748336</name>
</gene>
<evidence type="ECO:0008006" key="3">
    <source>
        <dbReference type="Google" id="ProtNLM"/>
    </source>
</evidence>
<reference evidence="1" key="1">
    <citation type="submission" date="2023-07" db="EMBL/GenBank/DDBJ databases">
        <authorList>
            <person name="Stuckert A."/>
        </authorList>
    </citation>
    <scope>NUCLEOTIDE SEQUENCE</scope>
</reference>
<accession>A0ABN9LFN0</accession>
<name>A0ABN9LFN0_9NEOB</name>
<organism evidence="1 2">
    <name type="scientific">Ranitomeya imitator</name>
    <name type="common">mimic poison frog</name>
    <dbReference type="NCBI Taxonomy" id="111125"/>
    <lineage>
        <taxon>Eukaryota</taxon>
        <taxon>Metazoa</taxon>
        <taxon>Chordata</taxon>
        <taxon>Craniata</taxon>
        <taxon>Vertebrata</taxon>
        <taxon>Euteleostomi</taxon>
        <taxon>Amphibia</taxon>
        <taxon>Batrachia</taxon>
        <taxon>Anura</taxon>
        <taxon>Neobatrachia</taxon>
        <taxon>Hyloidea</taxon>
        <taxon>Dendrobatidae</taxon>
        <taxon>Dendrobatinae</taxon>
        <taxon>Ranitomeya</taxon>
    </lineage>
</organism>
<comment type="caution">
    <text evidence="1">The sequence shown here is derived from an EMBL/GenBank/DDBJ whole genome shotgun (WGS) entry which is preliminary data.</text>
</comment>
<evidence type="ECO:0000313" key="2">
    <source>
        <dbReference type="Proteomes" id="UP001176940"/>
    </source>
</evidence>